<dbReference type="FunFam" id="3.30.40.10:FF:000366">
    <property type="entry name" value="E3 ubiquitin-protein ligase ATL4"/>
    <property type="match status" value="1"/>
</dbReference>
<proteinExistence type="inferred from homology"/>
<dbReference type="InterPro" id="IPR013083">
    <property type="entry name" value="Znf_RING/FYVE/PHD"/>
</dbReference>
<evidence type="ECO:0000256" key="3">
    <source>
        <dbReference type="ARBA" id="ARBA00022679"/>
    </source>
</evidence>
<evidence type="ECO:0000256" key="2">
    <source>
        <dbReference type="ARBA" id="ARBA00004906"/>
    </source>
</evidence>
<comment type="pathway">
    <text evidence="2">Protein modification; protein ubiquitination.</text>
</comment>
<keyword evidence="3" id="KW-0808">Transferase</keyword>
<accession>A0A6P5EPC3</accession>
<dbReference type="Proteomes" id="UP000515123">
    <property type="component" value="Linkage group 3"/>
</dbReference>
<dbReference type="Gene3D" id="3.30.40.10">
    <property type="entry name" value="Zinc/RING finger domain, C3HC4 (zinc finger)"/>
    <property type="match status" value="1"/>
</dbReference>
<dbReference type="GeneID" id="109708144"/>
<keyword evidence="8" id="KW-0862">Zinc</keyword>
<evidence type="ECO:0000256" key="10">
    <source>
        <dbReference type="ARBA" id="ARBA00023136"/>
    </source>
</evidence>
<evidence type="ECO:0000259" key="15">
    <source>
        <dbReference type="PROSITE" id="PS50089"/>
    </source>
</evidence>
<dbReference type="PANTHER" id="PTHR45768:SF16">
    <property type="entry name" value="E3 UBIQUITIN-PROTEIN LIGASE ATL4"/>
    <property type="match status" value="1"/>
</dbReference>
<feature type="region of interest" description="Disordered" evidence="13">
    <location>
        <begin position="1"/>
        <end position="22"/>
    </location>
</feature>
<evidence type="ECO:0000256" key="8">
    <source>
        <dbReference type="ARBA" id="ARBA00022833"/>
    </source>
</evidence>
<evidence type="ECO:0000256" key="14">
    <source>
        <dbReference type="SAM" id="Phobius"/>
    </source>
</evidence>
<dbReference type="SUPFAM" id="SSF57850">
    <property type="entry name" value="RING/U-box"/>
    <property type="match status" value="1"/>
</dbReference>
<feature type="region of interest" description="Disordered" evidence="13">
    <location>
        <begin position="230"/>
        <end position="256"/>
    </location>
</feature>
<evidence type="ECO:0000256" key="11">
    <source>
        <dbReference type="ARBA" id="ARBA00024209"/>
    </source>
</evidence>
<keyword evidence="16" id="KW-1185">Reference proteome</keyword>
<dbReference type="GO" id="GO:0016567">
    <property type="term" value="P:protein ubiquitination"/>
    <property type="evidence" value="ECO:0007669"/>
    <property type="project" value="TreeGrafter"/>
</dbReference>
<dbReference type="SMART" id="SM00184">
    <property type="entry name" value="RING"/>
    <property type="match status" value="1"/>
</dbReference>
<evidence type="ECO:0000313" key="16">
    <source>
        <dbReference type="Proteomes" id="UP000515123"/>
    </source>
</evidence>
<evidence type="ECO:0000256" key="4">
    <source>
        <dbReference type="ARBA" id="ARBA00022692"/>
    </source>
</evidence>
<comment type="subcellular location">
    <subcellularLocation>
        <location evidence="1">Membrane</location>
        <topology evidence="1">Single-pass membrane protein</topology>
    </subcellularLocation>
</comment>
<dbReference type="GO" id="GO:0016740">
    <property type="term" value="F:transferase activity"/>
    <property type="evidence" value="ECO:0007669"/>
    <property type="project" value="UniProtKB-KW"/>
</dbReference>
<evidence type="ECO:0000256" key="5">
    <source>
        <dbReference type="ARBA" id="ARBA00022723"/>
    </source>
</evidence>
<keyword evidence="4 14" id="KW-0812">Transmembrane</keyword>
<name>A0A6P5EPC3_ANACO</name>
<gene>
    <name evidence="17" type="primary">LOC109708144</name>
</gene>
<keyword evidence="7" id="KW-0833">Ubl conjugation pathway</keyword>
<reference evidence="17" key="2">
    <citation type="submission" date="2025-08" db="UniProtKB">
        <authorList>
            <consortium name="RefSeq"/>
        </authorList>
    </citation>
    <scope>IDENTIFICATION</scope>
    <source>
        <tissue evidence="17">Leaf</tissue>
    </source>
</reference>
<dbReference type="Pfam" id="PF13639">
    <property type="entry name" value="zf-RING_2"/>
    <property type="match status" value="1"/>
</dbReference>
<keyword evidence="10 14" id="KW-0472">Membrane</keyword>
<dbReference type="GO" id="GO:0016020">
    <property type="term" value="C:membrane"/>
    <property type="evidence" value="ECO:0007669"/>
    <property type="project" value="UniProtKB-SubCell"/>
</dbReference>
<feature type="domain" description="RING-type" evidence="15">
    <location>
        <begin position="134"/>
        <end position="176"/>
    </location>
</feature>
<evidence type="ECO:0000256" key="13">
    <source>
        <dbReference type="SAM" id="MobiDB-lite"/>
    </source>
</evidence>
<evidence type="ECO:0000256" key="1">
    <source>
        <dbReference type="ARBA" id="ARBA00004167"/>
    </source>
</evidence>
<evidence type="ECO:0000256" key="6">
    <source>
        <dbReference type="ARBA" id="ARBA00022771"/>
    </source>
</evidence>
<evidence type="ECO:0000256" key="9">
    <source>
        <dbReference type="ARBA" id="ARBA00022989"/>
    </source>
</evidence>
<dbReference type="CDD" id="cd16454">
    <property type="entry name" value="RING-H2_PA-TM-RING"/>
    <property type="match status" value="1"/>
</dbReference>
<dbReference type="GO" id="GO:0008270">
    <property type="term" value="F:zinc ion binding"/>
    <property type="evidence" value="ECO:0007669"/>
    <property type="project" value="UniProtKB-KW"/>
</dbReference>
<dbReference type="InterPro" id="IPR001841">
    <property type="entry name" value="Znf_RING"/>
</dbReference>
<dbReference type="RefSeq" id="XP_020085352.1">
    <property type="nucleotide sequence ID" value="XM_020229763.1"/>
</dbReference>
<protein>
    <submittedName>
        <fullName evidence="17">RING-H2 finger protein ATL1-like isoform X1</fullName>
    </submittedName>
</protein>
<keyword evidence="6 12" id="KW-0863">Zinc-finger</keyword>
<organism evidence="16 17">
    <name type="scientific">Ananas comosus</name>
    <name type="common">Pineapple</name>
    <name type="synonym">Ananas ananas</name>
    <dbReference type="NCBI Taxonomy" id="4615"/>
    <lineage>
        <taxon>Eukaryota</taxon>
        <taxon>Viridiplantae</taxon>
        <taxon>Streptophyta</taxon>
        <taxon>Embryophyta</taxon>
        <taxon>Tracheophyta</taxon>
        <taxon>Spermatophyta</taxon>
        <taxon>Magnoliopsida</taxon>
        <taxon>Liliopsida</taxon>
        <taxon>Poales</taxon>
        <taxon>Bromeliaceae</taxon>
        <taxon>Bromelioideae</taxon>
        <taxon>Ananas</taxon>
    </lineage>
</organism>
<evidence type="ECO:0000256" key="7">
    <source>
        <dbReference type="ARBA" id="ARBA00022786"/>
    </source>
</evidence>
<comment type="similarity">
    <text evidence="11">Belongs to the RING-type zinc finger family. ATL subfamily.</text>
</comment>
<evidence type="ECO:0000313" key="17">
    <source>
        <dbReference type="RefSeq" id="XP_020085352.1"/>
    </source>
</evidence>
<sequence>MAYSPPPPPPPPPLPQTLPPPLQTTTLAAASSASAPSSLTLSPSVLIILAILAIVFLASVAIHLFLRFLSRSPASFLRRGSRNHHHHRAAAAASAGGGEAKEVSEGEKATLIERLPLFTLASALSALPKSSPDCAVCQEPFRPDDELRLLPACRHAFHSRCVDPWLRSTLLCPLCRSSIALPFPPLILPPLPPTTAAATAAAAAAAPRMIDDDDDDDAAPRSGSFRIEMGTVSRRRTAPEDVPGAPSPSPSPHTMRSYAMESYDYVVEEEVEAVISAIPPRHGVGVVLLQLRPPLRPLELALEQPLRRRRRVAGGVVVGFGREPAGAGGRRRRRRRRPLRLLPLDYWRVAAALLPNLPSRSLSIRIIKPASQPASRAGKCGTTFFGIILPKIDSWLTTTTTTRSSTSTFVWAINLIEIDKSF</sequence>
<keyword evidence="9 14" id="KW-1133">Transmembrane helix</keyword>
<dbReference type="OrthoDB" id="8062037at2759"/>
<dbReference type="PROSITE" id="PS50089">
    <property type="entry name" value="ZF_RING_2"/>
    <property type="match status" value="1"/>
</dbReference>
<feature type="transmembrane region" description="Helical" evidence="14">
    <location>
        <begin position="45"/>
        <end position="69"/>
    </location>
</feature>
<reference evidence="16" key="1">
    <citation type="journal article" date="2015" name="Nat. Genet.">
        <title>The pineapple genome and the evolution of CAM photosynthesis.</title>
        <authorList>
            <person name="Ming R."/>
            <person name="VanBuren R."/>
            <person name="Wai C.M."/>
            <person name="Tang H."/>
            <person name="Schatz M.C."/>
            <person name="Bowers J.E."/>
            <person name="Lyons E."/>
            <person name="Wang M.L."/>
            <person name="Chen J."/>
            <person name="Biggers E."/>
            <person name="Zhang J."/>
            <person name="Huang L."/>
            <person name="Zhang L."/>
            <person name="Miao W."/>
            <person name="Zhang J."/>
            <person name="Ye Z."/>
            <person name="Miao C."/>
            <person name="Lin Z."/>
            <person name="Wang H."/>
            <person name="Zhou H."/>
            <person name="Yim W.C."/>
            <person name="Priest H.D."/>
            <person name="Zheng C."/>
            <person name="Woodhouse M."/>
            <person name="Edger P.P."/>
            <person name="Guyot R."/>
            <person name="Guo H.B."/>
            <person name="Guo H."/>
            <person name="Zheng G."/>
            <person name="Singh R."/>
            <person name="Sharma A."/>
            <person name="Min X."/>
            <person name="Zheng Y."/>
            <person name="Lee H."/>
            <person name="Gurtowski J."/>
            <person name="Sedlazeck F.J."/>
            <person name="Harkess A."/>
            <person name="McKain M.R."/>
            <person name="Liao Z."/>
            <person name="Fang J."/>
            <person name="Liu J."/>
            <person name="Zhang X."/>
            <person name="Zhang Q."/>
            <person name="Hu W."/>
            <person name="Qin Y."/>
            <person name="Wang K."/>
            <person name="Chen L.Y."/>
            <person name="Shirley N."/>
            <person name="Lin Y.R."/>
            <person name="Liu L.Y."/>
            <person name="Hernandez A.G."/>
            <person name="Wright C.L."/>
            <person name="Bulone V."/>
            <person name="Tuskan G.A."/>
            <person name="Heath K."/>
            <person name="Zee F."/>
            <person name="Moore P.H."/>
            <person name="Sunkar R."/>
            <person name="Leebens-Mack J.H."/>
            <person name="Mockler T."/>
            <person name="Bennetzen J.L."/>
            <person name="Freeling M."/>
            <person name="Sankoff D."/>
            <person name="Paterson A.H."/>
            <person name="Zhu X."/>
            <person name="Yang X."/>
            <person name="Smith J.A."/>
            <person name="Cushman J.C."/>
            <person name="Paull R.E."/>
            <person name="Yu Q."/>
        </authorList>
    </citation>
    <scope>NUCLEOTIDE SEQUENCE [LARGE SCALE GENOMIC DNA]</scope>
    <source>
        <strain evidence="16">cv. F153</strain>
    </source>
</reference>
<evidence type="ECO:0000256" key="12">
    <source>
        <dbReference type="PROSITE-ProRule" id="PRU00175"/>
    </source>
</evidence>
<dbReference type="AlphaFoldDB" id="A0A6P5EPC3"/>
<keyword evidence="5" id="KW-0479">Metal-binding</keyword>
<dbReference type="PANTHER" id="PTHR45768">
    <property type="entry name" value="E3 UBIQUITIN-PROTEIN LIGASE RNF13-LIKE"/>
    <property type="match status" value="1"/>
</dbReference>